<protein>
    <submittedName>
        <fullName evidence="1">Uncharacterized protein</fullName>
    </submittedName>
</protein>
<dbReference type="EMBL" id="ABXU01000027">
    <property type="protein sequence ID" value="EEB34104.1"/>
    <property type="molecule type" value="Genomic_DNA"/>
</dbReference>
<organism evidence="1 2">
    <name type="scientific">Desulfovibrio piger ATCC 29098</name>
    <dbReference type="NCBI Taxonomy" id="411464"/>
    <lineage>
        <taxon>Bacteria</taxon>
        <taxon>Pseudomonadati</taxon>
        <taxon>Thermodesulfobacteriota</taxon>
        <taxon>Desulfovibrionia</taxon>
        <taxon>Desulfovibrionales</taxon>
        <taxon>Desulfovibrionaceae</taxon>
        <taxon>Desulfovibrio</taxon>
    </lineage>
</organism>
<comment type="caution">
    <text evidence="1">The sequence shown here is derived from an EMBL/GenBank/DDBJ whole genome shotgun (WGS) entry which is preliminary data.</text>
</comment>
<name>B6WSE9_9BACT</name>
<dbReference type="Proteomes" id="UP000003676">
    <property type="component" value="Unassembled WGS sequence"/>
</dbReference>
<dbReference type="HOGENOM" id="CLU_2751239_0_0_7"/>
<sequence length="70" mass="8131">MTKNECSHGISPLWEFRCTVTCVSCLTLVTFSTRPGACQAPHKKKPDPFYRKTKFISLIFYLFFTFMTNL</sequence>
<reference evidence="1 2" key="2">
    <citation type="submission" date="2008-10" db="EMBL/GenBank/DDBJ databases">
        <authorList>
            <person name="Fulton L."/>
            <person name="Clifton S."/>
            <person name="Fulton B."/>
            <person name="Xu J."/>
            <person name="Minx P."/>
            <person name="Pepin K.H."/>
            <person name="Johnson M."/>
            <person name="Bhonagiri V."/>
            <person name="Nash W.E."/>
            <person name="Mardis E.R."/>
            <person name="Wilson R.K."/>
        </authorList>
    </citation>
    <scope>NUCLEOTIDE SEQUENCE [LARGE SCALE GENOMIC DNA]</scope>
    <source>
        <strain evidence="1 2">ATCC 29098</strain>
    </source>
</reference>
<accession>B6WSE9</accession>
<gene>
    <name evidence="1" type="ORF">DESPIG_01071</name>
</gene>
<evidence type="ECO:0000313" key="1">
    <source>
        <dbReference type="EMBL" id="EEB34104.1"/>
    </source>
</evidence>
<reference evidence="1 2" key="1">
    <citation type="submission" date="2008-10" db="EMBL/GenBank/DDBJ databases">
        <title>Draft genome sequence of Desulvovibrio piger (ATCC 29098).</title>
        <authorList>
            <person name="Sudarsanam P."/>
            <person name="Ley R."/>
            <person name="Guruge J."/>
            <person name="Turnbaugh P.J."/>
            <person name="Mahowald M."/>
            <person name="Liep D."/>
            <person name="Gordon J."/>
        </authorList>
    </citation>
    <scope>NUCLEOTIDE SEQUENCE [LARGE SCALE GENOMIC DNA]</scope>
    <source>
        <strain evidence="1 2">ATCC 29098</strain>
    </source>
</reference>
<evidence type="ECO:0000313" key="2">
    <source>
        <dbReference type="Proteomes" id="UP000003676"/>
    </source>
</evidence>
<dbReference type="AlphaFoldDB" id="B6WSE9"/>
<proteinExistence type="predicted"/>